<name>A0A0C1YU38_9BURK</name>
<evidence type="ECO:0000313" key="2">
    <source>
        <dbReference type="EMBL" id="KIF84197.1"/>
    </source>
</evidence>
<dbReference type="STRING" id="709839.TSA66_00300"/>
<accession>A0A0C1YU38</accession>
<dbReference type="InterPro" id="IPR036249">
    <property type="entry name" value="Thioredoxin-like_sf"/>
</dbReference>
<dbReference type="EMBL" id="JWJG01000028">
    <property type="protein sequence ID" value="KIF82747.1"/>
    <property type="molecule type" value="Genomic_DNA"/>
</dbReference>
<dbReference type="Proteomes" id="UP000031572">
    <property type="component" value="Unassembled WGS sequence"/>
</dbReference>
<dbReference type="SUPFAM" id="SSF52833">
    <property type="entry name" value="Thioredoxin-like"/>
    <property type="match status" value="1"/>
</dbReference>
<evidence type="ECO:0000313" key="3">
    <source>
        <dbReference type="Proteomes" id="UP000031572"/>
    </source>
</evidence>
<comment type="caution">
    <text evidence="2">The sequence shown here is derived from an EMBL/GenBank/DDBJ whole genome shotgun (WGS) entry which is preliminary data.</text>
</comment>
<dbReference type="RefSeq" id="WP_040038496.1">
    <property type="nucleotide sequence ID" value="NZ_JWJG01000002.1"/>
</dbReference>
<dbReference type="AlphaFoldDB" id="A0A0C1YU38"/>
<evidence type="ECO:0008006" key="4">
    <source>
        <dbReference type="Google" id="ProtNLM"/>
    </source>
</evidence>
<keyword evidence="3" id="KW-1185">Reference proteome</keyword>
<gene>
    <name evidence="2" type="ORF">TSA66_00300</name>
    <name evidence="1" type="ORF">TSA66_21030</name>
</gene>
<sequence>MTQDVSFIAHVPAPFRINREAIMNSCCRRDFLRRLALVLVAGRFGQAFANEDDDAGKKSGRNSDIILVVFSAKDCGFCMRWKGSLGGRGDLERWPDKEQIRYYIVEKDTLALPFLPEHFPADLDWLWRRLERKNAKLGVPSFRIFVDRKRIANEYGYSSWDTKIFPLLKELVDKKKKGDPI</sequence>
<dbReference type="EMBL" id="JWJG01000002">
    <property type="protein sequence ID" value="KIF84197.1"/>
    <property type="molecule type" value="Genomic_DNA"/>
</dbReference>
<evidence type="ECO:0000313" key="1">
    <source>
        <dbReference type="EMBL" id="KIF82747.1"/>
    </source>
</evidence>
<protein>
    <recommendedName>
        <fullName evidence="4">Thioredoxin-like fold domain-containing protein</fullName>
    </recommendedName>
</protein>
<proteinExistence type="predicted"/>
<organism evidence="2 3">
    <name type="scientific">Noviherbaspirillum autotrophicum</name>
    <dbReference type="NCBI Taxonomy" id="709839"/>
    <lineage>
        <taxon>Bacteria</taxon>
        <taxon>Pseudomonadati</taxon>
        <taxon>Pseudomonadota</taxon>
        <taxon>Betaproteobacteria</taxon>
        <taxon>Burkholderiales</taxon>
        <taxon>Oxalobacteraceae</taxon>
        <taxon>Noviherbaspirillum</taxon>
    </lineage>
</organism>
<reference evidence="2 3" key="1">
    <citation type="submission" date="2014-12" db="EMBL/GenBank/DDBJ databases">
        <title>Denitrispirillum autotrophicum gen. nov., sp. nov., Denitrifying, Facultatively Autotrophic Bacteria Isolated from Rice Paddy Soil.</title>
        <authorList>
            <person name="Ishii S."/>
            <person name="Ashida N."/>
            <person name="Ohno H."/>
            <person name="Otsuka S."/>
            <person name="Yokota A."/>
            <person name="Senoo K."/>
        </authorList>
    </citation>
    <scope>NUCLEOTIDE SEQUENCE [LARGE SCALE GENOMIC DNA]</scope>
    <source>
        <strain evidence="2 3">TSA66</strain>
    </source>
</reference>